<feature type="transmembrane region" description="Helical" evidence="1">
    <location>
        <begin position="81"/>
        <end position="99"/>
    </location>
</feature>
<evidence type="ECO:0000313" key="2">
    <source>
        <dbReference type="EMBL" id="RRB04251.1"/>
    </source>
</evidence>
<proteinExistence type="predicted"/>
<evidence type="ECO:0000256" key="1">
    <source>
        <dbReference type="SAM" id="Phobius"/>
    </source>
</evidence>
<dbReference type="OrthoDB" id="834927at2"/>
<name>A0A3P1BT20_9BACT</name>
<feature type="transmembrane region" description="Helical" evidence="1">
    <location>
        <begin position="253"/>
        <end position="273"/>
    </location>
</feature>
<sequence>MEKVSQKTAWPEYVLVYGLIAVSGIEYSGPYPEFTIGLLAVACLAAIGRKTLFTVRPLLILLLAFLLELFQAVYLNQFAPLSWLPILLKLFVGYLIIHICGLKTIKRYVKIIYVSTLISLPIYFLTFVPAVEQFLIQNVARVFFNPVFSAENGLTSPTMLVYTFNPFAVDQIGSWLIKCNSGPFRNPGLFAVMINLALVLNTIRKKSLINQRNGWLAVGLLTTGSMTGFGTLICIAVGYLFTKQTLGKPLKLMAILLIIPSAGFLIYAQKAFMGDSMQQNMNRTQQEGKSSLDNSYRDWVDLTKSPFVGLGDAAQSRDRSIHRDNGLMALLITYGIPATLLYFSMLFLFFRRLCRYYGFPVSFAGFAFLSVLISGFSQIIFDSPVLLAFLFLAERLRQIQTKPVARQRAHLTPSEA</sequence>
<gene>
    <name evidence="2" type="ORF">EHT25_12080</name>
</gene>
<keyword evidence="1" id="KW-0812">Transmembrane</keyword>
<evidence type="ECO:0000313" key="3">
    <source>
        <dbReference type="Proteomes" id="UP000271925"/>
    </source>
</evidence>
<feature type="transmembrane region" description="Helical" evidence="1">
    <location>
        <begin position="327"/>
        <end position="350"/>
    </location>
</feature>
<reference evidence="2 3" key="1">
    <citation type="submission" date="2018-11" db="EMBL/GenBank/DDBJ databases">
        <authorList>
            <person name="Zhou Z."/>
            <person name="Wang G."/>
        </authorList>
    </citation>
    <scope>NUCLEOTIDE SEQUENCE [LARGE SCALE GENOMIC DNA]</scope>
    <source>
        <strain evidence="2 3">KCTC52004</strain>
    </source>
</reference>
<accession>A0A3P1BT20</accession>
<feature type="transmembrane region" description="Helical" evidence="1">
    <location>
        <begin position="111"/>
        <end position="131"/>
    </location>
</feature>
<dbReference type="Proteomes" id="UP000271925">
    <property type="component" value="Unassembled WGS sequence"/>
</dbReference>
<organism evidence="2 3">
    <name type="scientific">Larkinella rosea</name>
    <dbReference type="NCBI Taxonomy" id="2025312"/>
    <lineage>
        <taxon>Bacteria</taxon>
        <taxon>Pseudomonadati</taxon>
        <taxon>Bacteroidota</taxon>
        <taxon>Cytophagia</taxon>
        <taxon>Cytophagales</taxon>
        <taxon>Spirosomataceae</taxon>
        <taxon>Larkinella</taxon>
    </lineage>
</organism>
<feature type="transmembrane region" description="Helical" evidence="1">
    <location>
        <begin position="215"/>
        <end position="241"/>
    </location>
</feature>
<keyword evidence="1" id="KW-1133">Transmembrane helix</keyword>
<dbReference type="EMBL" id="RQJO01000008">
    <property type="protein sequence ID" value="RRB04251.1"/>
    <property type="molecule type" value="Genomic_DNA"/>
</dbReference>
<feature type="transmembrane region" description="Helical" evidence="1">
    <location>
        <begin position="362"/>
        <end position="392"/>
    </location>
</feature>
<dbReference type="AlphaFoldDB" id="A0A3P1BT20"/>
<dbReference type="RefSeq" id="WP_124874791.1">
    <property type="nucleotide sequence ID" value="NZ_RQJO01000008.1"/>
</dbReference>
<protein>
    <recommendedName>
        <fullName evidence="4">O-antigen ligase domain-containing protein</fullName>
    </recommendedName>
</protein>
<evidence type="ECO:0008006" key="4">
    <source>
        <dbReference type="Google" id="ProtNLM"/>
    </source>
</evidence>
<keyword evidence="1" id="KW-0472">Membrane</keyword>
<comment type="caution">
    <text evidence="2">The sequence shown here is derived from an EMBL/GenBank/DDBJ whole genome shotgun (WGS) entry which is preliminary data.</text>
</comment>
<feature type="transmembrane region" description="Helical" evidence="1">
    <location>
        <begin position="31"/>
        <end position="48"/>
    </location>
</feature>
<feature type="transmembrane region" description="Helical" evidence="1">
    <location>
        <begin position="184"/>
        <end position="203"/>
    </location>
</feature>
<keyword evidence="3" id="KW-1185">Reference proteome</keyword>
<feature type="transmembrane region" description="Helical" evidence="1">
    <location>
        <begin position="55"/>
        <end position="75"/>
    </location>
</feature>